<evidence type="ECO:0000313" key="2">
    <source>
        <dbReference type="Proteomes" id="UP000805193"/>
    </source>
</evidence>
<evidence type="ECO:0000313" key="1">
    <source>
        <dbReference type="EMBL" id="KAG0419730.1"/>
    </source>
</evidence>
<keyword evidence="2" id="KW-1185">Reference proteome</keyword>
<name>A0AC60PI50_IXOPE</name>
<reference evidence="1 2" key="1">
    <citation type="journal article" date="2020" name="Cell">
        <title>Large-Scale Comparative Analyses of Tick Genomes Elucidate Their Genetic Diversity and Vector Capacities.</title>
        <authorList>
            <consortium name="Tick Genome and Microbiome Consortium (TIGMIC)"/>
            <person name="Jia N."/>
            <person name="Wang J."/>
            <person name="Shi W."/>
            <person name="Du L."/>
            <person name="Sun Y."/>
            <person name="Zhan W."/>
            <person name="Jiang J.F."/>
            <person name="Wang Q."/>
            <person name="Zhang B."/>
            <person name="Ji P."/>
            <person name="Bell-Sakyi L."/>
            <person name="Cui X.M."/>
            <person name="Yuan T.T."/>
            <person name="Jiang B.G."/>
            <person name="Yang W.F."/>
            <person name="Lam T.T."/>
            <person name="Chang Q.C."/>
            <person name="Ding S.J."/>
            <person name="Wang X.J."/>
            <person name="Zhu J.G."/>
            <person name="Ruan X.D."/>
            <person name="Zhao L."/>
            <person name="Wei J.T."/>
            <person name="Ye R.Z."/>
            <person name="Que T.C."/>
            <person name="Du C.H."/>
            <person name="Zhou Y.H."/>
            <person name="Cheng J.X."/>
            <person name="Dai P.F."/>
            <person name="Guo W.B."/>
            <person name="Han X.H."/>
            <person name="Huang E.J."/>
            <person name="Li L.F."/>
            <person name="Wei W."/>
            <person name="Gao Y.C."/>
            <person name="Liu J.Z."/>
            <person name="Shao H.Z."/>
            <person name="Wang X."/>
            <person name="Wang C.C."/>
            <person name="Yang T.C."/>
            <person name="Huo Q.B."/>
            <person name="Li W."/>
            <person name="Chen H.Y."/>
            <person name="Chen S.E."/>
            <person name="Zhou L.G."/>
            <person name="Ni X.B."/>
            <person name="Tian J.H."/>
            <person name="Sheng Y."/>
            <person name="Liu T."/>
            <person name="Pan Y.S."/>
            <person name="Xia L.Y."/>
            <person name="Li J."/>
            <person name="Zhao F."/>
            <person name="Cao W.C."/>
        </authorList>
    </citation>
    <scope>NUCLEOTIDE SEQUENCE [LARGE SCALE GENOMIC DNA]</scope>
    <source>
        <strain evidence="1">Iper-2018</strain>
    </source>
</reference>
<comment type="caution">
    <text evidence="1">The sequence shown here is derived from an EMBL/GenBank/DDBJ whole genome shotgun (WGS) entry which is preliminary data.</text>
</comment>
<sequence length="266" mass="29905">MLPKFEPEIYIDITSMSRRKNTKALQRTTFRRPPEDCRQVLDIGCGTGDFTRDVLLPWSHPCTKVVAVDASSAMVDYARANYGHPAICYDVLDLGAPDVSTFVEKYGRFDRIYSFFCLHWIRDQEAAFRNISWLLKDGGEALLVFSAQFVLYDVWMEMAAMERWKDILDDPTKLFPDTWQREPPPSVGELEMSVRNLVTKAGMVIVACDVSPKKYRYRNDEEVLGTGPVLRQCAALVSPVRMLLTALLLGASGPLVAGWAVTVGLG</sequence>
<accession>A0AC60PI50</accession>
<organism evidence="1 2">
    <name type="scientific">Ixodes persulcatus</name>
    <name type="common">Taiga tick</name>
    <dbReference type="NCBI Taxonomy" id="34615"/>
    <lineage>
        <taxon>Eukaryota</taxon>
        <taxon>Metazoa</taxon>
        <taxon>Ecdysozoa</taxon>
        <taxon>Arthropoda</taxon>
        <taxon>Chelicerata</taxon>
        <taxon>Arachnida</taxon>
        <taxon>Acari</taxon>
        <taxon>Parasitiformes</taxon>
        <taxon>Ixodida</taxon>
        <taxon>Ixodoidea</taxon>
        <taxon>Ixodidae</taxon>
        <taxon>Ixodinae</taxon>
        <taxon>Ixodes</taxon>
    </lineage>
</organism>
<dbReference type="Proteomes" id="UP000805193">
    <property type="component" value="Unassembled WGS sequence"/>
</dbReference>
<dbReference type="EMBL" id="JABSTQ010010582">
    <property type="protein sequence ID" value="KAG0419730.1"/>
    <property type="molecule type" value="Genomic_DNA"/>
</dbReference>
<protein>
    <submittedName>
        <fullName evidence="1">Uncharacterized protein</fullName>
    </submittedName>
</protein>
<gene>
    <name evidence="1" type="ORF">HPB47_003912</name>
</gene>
<proteinExistence type="predicted"/>